<dbReference type="Pfam" id="PF00528">
    <property type="entry name" value="BPD_transp_1"/>
    <property type="match status" value="1"/>
</dbReference>
<dbReference type="RefSeq" id="WP_138237242.1">
    <property type="nucleotide sequence ID" value="NZ_CP185860.1"/>
</dbReference>
<feature type="transmembrane region" description="Helical" evidence="7">
    <location>
        <begin position="23"/>
        <end position="45"/>
    </location>
</feature>
<feature type="transmembrane region" description="Helical" evidence="7">
    <location>
        <begin position="293"/>
        <end position="311"/>
    </location>
</feature>
<dbReference type="PROSITE" id="PS50928">
    <property type="entry name" value="ABC_TM1"/>
    <property type="match status" value="1"/>
</dbReference>
<feature type="transmembrane region" description="Helical" evidence="7">
    <location>
        <begin position="242"/>
        <end position="273"/>
    </location>
</feature>
<feature type="transmembrane region" description="Helical" evidence="7">
    <location>
        <begin position="198"/>
        <end position="221"/>
    </location>
</feature>
<proteinExistence type="inferred from homology"/>
<name>A0ABY2UCV4_9GAMM</name>
<evidence type="ECO:0000256" key="5">
    <source>
        <dbReference type="ARBA" id="ARBA00022989"/>
    </source>
</evidence>
<keyword evidence="5 7" id="KW-1133">Transmembrane helix</keyword>
<keyword evidence="3" id="KW-1003">Cell membrane</keyword>
<dbReference type="PANTHER" id="PTHR30151:SF7">
    <property type="entry name" value="NITRATE IMPORT PERMEASE PROTEIN NRTB"/>
    <property type="match status" value="1"/>
</dbReference>
<evidence type="ECO:0000313" key="9">
    <source>
        <dbReference type="EMBL" id="TLM73930.1"/>
    </source>
</evidence>
<keyword evidence="10" id="KW-1185">Reference proteome</keyword>
<evidence type="ECO:0000256" key="2">
    <source>
        <dbReference type="ARBA" id="ARBA00022448"/>
    </source>
</evidence>
<feature type="domain" description="ABC transmembrane type-1" evidence="8">
    <location>
        <begin position="121"/>
        <end position="315"/>
    </location>
</feature>
<feature type="transmembrane region" description="Helical" evidence="7">
    <location>
        <begin position="169"/>
        <end position="186"/>
    </location>
</feature>
<sequence length="329" mass="36134">MNTTAAQLSNFFKVRIPQLDSRVVVTVLRQLALPLLGMLAFLFLWSATAQNIDTSLGKFPGPSAVIEQFDALYSEHQRSREKERAFYQRQQERNAERVAADPAYQPKIRAYTGKETFIDQISTSLVTVMCGFLLAVVIAVPLGIAIGLSKSLNSAINPIVQIFKPVSPLAWLPLVTMVVSALYTSPEPLIAKSFLNSLITVTLCCLWPMVINTAVGVAGIDQDLVNVSKVLRLSALRHVRRIVLPASVPMIFTGMRLSLGVAWMVLIAAEMLAQNPGLGKFVWDEFQNGSSDSLARIMAAVLVIGFIGFLLDRGMLMLQRLVSWDKAVS</sequence>
<organism evidence="9 10">
    <name type="scientific">Microbulbifer harenosus</name>
    <dbReference type="NCBI Taxonomy" id="2576840"/>
    <lineage>
        <taxon>Bacteria</taxon>
        <taxon>Pseudomonadati</taxon>
        <taxon>Pseudomonadota</taxon>
        <taxon>Gammaproteobacteria</taxon>
        <taxon>Cellvibrionales</taxon>
        <taxon>Microbulbiferaceae</taxon>
        <taxon>Microbulbifer</taxon>
    </lineage>
</organism>
<dbReference type="Gene3D" id="1.10.3720.10">
    <property type="entry name" value="MetI-like"/>
    <property type="match status" value="1"/>
</dbReference>
<accession>A0ABY2UCV4</accession>
<evidence type="ECO:0000256" key="4">
    <source>
        <dbReference type="ARBA" id="ARBA00022692"/>
    </source>
</evidence>
<dbReference type="PANTHER" id="PTHR30151">
    <property type="entry name" value="ALKANE SULFONATE ABC TRANSPORTER-RELATED, MEMBRANE SUBUNIT"/>
    <property type="match status" value="1"/>
</dbReference>
<evidence type="ECO:0000259" key="8">
    <source>
        <dbReference type="PROSITE" id="PS50928"/>
    </source>
</evidence>
<dbReference type="EMBL" id="VANI01000024">
    <property type="protein sequence ID" value="TLM73930.1"/>
    <property type="molecule type" value="Genomic_DNA"/>
</dbReference>
<dbReference type="InterPro" id="IPR035906">
    <property type="entry name" value="MetI-like_sf"/>
</dbReference>
<evidence type="ECO:0000256" key="1">
    <source>
        <dbReference type="ARBA" id="ARBA00004651"/>
    </source>
</evidence>
<evidence type="ECO:0000256" key="7">
    <source>
        <dbReference type="RuleBase" id="RU363032"/>
    </source>
</evidence>
<dbReference type="InterPro" id="IPR000515">
    <property type="entry name" value="MetI-like"/>
</dbReference>
<evidence type="ECO:0000313" key="10">
    <source>
        <dbReference type="Proteomes" id="UP000306791"/>
    </source>
</evidence>
<evidence type="ECO:0000256" key="6">
    <source>
        <dbReference type="ARBA" id="ARBA00023136"/>
    </source>
</evidence>
<comment type="caution">
    <text evidence="9">The sequence shown here is derived from an EMBL/GenBank/DDBJ whole genome shotgun (WGS) entry which is preliminary data.</text>
</comment>
<reference evidence="9 10" key="1">
    <citation type="submission" date="2019-05" db="EMBL/GenBank/DDBJ databases">
        <title>Microbulbifer harenosus sp. nov., an alginate-degrading bacterium isolated from coastal sand.</title>
        <authorList>
            <person name="Huang H."/>
            <person name="Mo K."/>
            <person name="Bao S."/>
        </authorList>
    </citation>
    <scope>NUCLEOTIDE SEQUENCE [LARGE SCALE GENOMIC DNA]</scope>
    <source>
        <strain evidence="9 10">HB161719</strain>
    </source>
</reference>
<dbReference type="Proteomes" id="UP000306791">
    <property type="component" value="Unassembled WGS sequence"/>
</dbReference>
<gene>
    <name evidence="9" type="ORF">FDY93_18510</name>
</gene>
<comment type="similarity">
    <text evidence="7">Belongs to the binding-protein-dependent transport system permease family.</text>
</comment>
<comment type="subcellular location">
    <subcellularLocation>
        <location evidence="1 7">Cell membrane</location>
        <topology evidence="1 7">Multi-pass membrane protein</topology>
    </subcellularLocation>
</comment>
<keyword evidence="2 7" id="KW-0813">Transport</keyword>
<dbReference type="SUPFAM" id="SSF161098">
    <property type="entry name" value="MetI-like"/>
    <property type="match status" value="1"/>
</dbReference>
<evidence type="ECO:0000256" key="3">
    <source>
        <dbReference type="ARBA" id="ARBA00022475"/>
    </source>
</evidence>
<dbReference type="CDD" id="cd06261">
    <property type="entry name" value="TM_PBP2"/>
    <property type="match status" value="1"/>
</dbReference>
<keyword evidence="4 7" id="KW-0812">Transmembrane</keyword>
<keyword evidence="6 7" id="KW-0472">Membrane</keyword>
<protein>
    <submittedName>
        <fullName evidence="9">ABC transporter permease</fullName>
    </submittedName>
</protein>
<feature type="transmembrane region" description="Helical" evidence="7">
    <location>
        <begin position="125"/>
        <end position="148"/>
    </location>
</feature>